<dbReference type="GO" id="GO:0008168">
    <property type="term" value="F:methyltransferase activity"/>
    <property type="evidence" value="ECO:0007669"/>
    <property type="project" value="TreeGrafter"/>
</dbReference>
<keyword evidence="4" id="KW-1185">Reference proteome</keyword>
<comment type="similarity">
    <text evidence="1">Belongs to the methyltransferase superfamily. LaeA methyltransferase family.</text>
</comment>
<feature type="compositionally biased region" description="Basic and acidic residues" evidence="2">
    <location>
        <begin position="7"/>
        <end position="21"/>
    </location>
</feature>
<evidence type="ECO:0008006" key="5">
    <source>
        <dbReference type="Google" id="ProtNLM"/>
    </source>
</evidence>
<sequence>MSFSSHPDQRRTPEPKVEHSDQPQLTGSSSSYEHLPCLRQVPSTAPSDTPSSLLSLGEFSAGLSVDNDDFSDRDADSAVFDVNVAQSSMSATSSIYNFVNAHGRTYHRYKEGKYWMPNDEREQERLVFNDRLALAPVRNPPRVLDFGTGTGAWAIEFGLYNTQNPMCSAQISAPYNQNSELIPAMETPRKERTGTNADCVPPNCRFEIDDIEDDWMFSMKFDYIHGRHMVGSISDFPKLFTAIYDNLNPGGWVELQDYYVKLQAIDGTLEGTALQRWNNMLNHALTFTGRSGLNAIKYKRWLCEARFEEIREEVFAVPGNPWPKGDDQKQLGAMQMENILEGIHGMSIMLFTKFLNMSIEAVEALLVEVRKDLTNRNIHFYYPM</sequence>
<dbReference type="CDD" id="cd02440">
    <property type="entry name" value="AdoMet_MTases"/>
    <property type="match status" value="1"/>
</dbReference>
<dbReference type="AlphaFoldDB" id="A0AAN7UAG3"/>
<organism evidence="3 4">
    <name type="scientific">Xylaria bambusicola</name>
    <dbReference type="NCBI Taxonomy" id="326684"/>
    <lineage>
        <taxon>Eukaryota</taxon>
        <taxon>Fungi</taxon>
        <taxon>Dikarya</taxon>
        <taxon>Ascomycota</taxon>
        <taxon>Pezizomycotina</taxon>
        <taxon>Sordariomycetes</taxon>
        <taxon>Xylariomycetidae</taxon>
        <taxon>Xylariales</taxon>
        <taxon>Xylariaceae</taxon>
        <taxon>Xylaria</taxon>
    </lineage>
</organism>
<dbReference type="Proteomes" id="UP001305414">
    <property type="component" value="Unassembled WGS sequence"/>
</dbReference>
<proteinExistence type="inferred from homology"/>
<evidence type="ECO:0000256" key="2">
    <source>
        <dbReference type="SAM" id="MobiDB-lite"/>
    </source>
</evidence>
<evidence type="ECO:0000256" key="1">
    <source>
        <dbReference type="ARBA" id="ARBA00038158"/>
    </source>
</evidence>
<evidence type="ECO:0000313" key="3">
    <source>
        <dbReference type="EMBL" id="KAK5625089.1"/>
    </source>
</evidence>
<accession>A0AAN7UAG3</accession>
<reference evidence="3 4" key="1">
    <citation type="submission" date="2023-10" db="EMBL/GenBank/DDBJ databases">
        <title>Draft genome sequence of Xylaria bambusicola isolate GMP-LS, the root and basal stem rot pathogen of sugarcane in Indonesia.</title>
        <authorList>
            <person name="Selvaraj P."/>
            <person name="Muralishankar V."/>
            <person name="Muruganantham S."/>
            <person name="Sp S."/>
            <person name="Haryani S."/>
            <person name="Lau K.J.X."/>
            <person name="Naqvi N.I."/>
        </authorList>
    </citation>
    <scope>NUCLEOTIDE SEQUENCE [LARGE SCALE GENOMIC DNA]</scope>
    <source>
        <strain evidence="3">GMP-LS</strain>
    </source>
</reference>
<dbReference type="Pfam" id="PF13489">
    <property type="entry name" value="Methyltransf_23"/>
    <property type="match status" value="1"/>
</dbReference>
<evidence type="ECO:0000313" key="4">
    <source>
        <dbReference type="Proteomes" id="UP001305414"/>
    </source>
</evidence>
<dbReference type="SUPFAM" id="SSF53335">
    <property type="entry name" value="S-adenosyl-L-methionine-dependent methyltransferases"/>
    <property type="match status" value="1"/>
</dbReference>
<dbReference type="PANTHER" id="PTHR43591">
    <property type="entry name" value="METHYLTRANSFERASE"/>
    <property type="match status" value="1"/>
</dbReference>
<dbReference type="InterPro" id="IPR029063">
    <property type="entry name" value="SAM-dependent_MTases_sf"/>
</dbReference>
<dbReference type="PANTHER" id="PTHR43591:SF102">
    <property type="entry name" value="S-ADENOSYL-L-METHIONINE-DEPENDENT METHYLTRANSFERASE"/>
    <property type="match status" value="1"/>
</dbReference>
<dbReference type="EMBL" id="JAWHQM010000002">
    <property type="protein sequence ID" value="KAK5625089.1"/>
    <property type="molecule type" value="Genomic_DNA"/>
</dbReference>
<gene>
    <name evidence="3" type="ORF">RRF57_000805</name>
</gene>
<protein>
    <recommendedName>
        <fullName evidence="5">Methyltransferase domain-containing protein</fullName>
    </recommendedName>
</protein>
<dbReference type="Gene3D" id="3.40.50.150">
    <property type="entry name" value="Vaccinia Virus protein VP39"/>
    <property type="match status" value="1"/>
</dbReference>
<feature type="compositionally biased region" description="Polar residues" evidence="2">
    <location>
        <begin position="22"/>
        <end position="32"/>
    </location>
</feature>
<feature type="region of interest" description="Disordered" evidence="2">
    <location>
        <begin position="1"/>
        <end position="35"/>
    </location>
</feature>
<comment type="caution">
    <text evidence="3">The sequence shown here is derived from an EMBL/GenBank/DDBJ whole genome shotgun (WGS) entry which is preliminary data.</text>
</comment>
<name>A0AAN7UAG3_9PEZI</name>